<keyword evidence="2" id="KW-1185">Reference proteome</keyword>
<dbReference type="Proteomes" id="UP001164539">
    <property type="component" value="Chromosome 13"/>
</dbReference>
<sequence>MNRNHLECFLLNVVWLLSHIYLVLVEGDPVAFHDSTPSSNDRGRSDLDSGISKAHAKKLVEFHDQILQSTSEKGSYNKLYSFKHIVNGFAVHTTPSQAKKLVNAQIRLVERDRRAKLMTTYTPQFLGLPQGVSTQEGGEKNAGEGIVIGFVDTGINPLHPSFSYDPANPFTSNISHFSGVCEPGPRCPASSCNGKIVSARFFSAGAQAVATLNTYVDFLSPFDAAGHGSHVASTAAGNADVPVVMNGFFYGRASGMAPRARISVYKAVYPTVGTLADVIAAIDQGPAPSTVVSYSPWAVAAASCSKDRSYPGSLLLGNGQIVAGVGLSGPTCGKGLFLSRLLLAKDALKINGTFPRTPQYIEECQSPEAFEPNLVEAEPVPYSVSDILVPKVSSSQIILHYYEQQTEMDERGFATKFNTQAGIEEGRVASFEGRAPTVSRFSSRGPDFIDINKNPTDVLKPDVSAPGHQIWAAWSPVSALDPILTGNNFALLSGTKGFDISGLNTSSHFDLGSGLVSATRAIDPGLVLSSGFEDCISFLCSLPNVDQISIKARTGVWCSQSLGHPANLNLPSVTISALTRSLQLRRRFKKVGNRSETYLSSVLPPNGTTVSLFTIAPHGFQDLDIQFNVTEALEDFSFGGIVLTGSLNHIVRIPLSIKPVSII</sequence>
<accession>A0ACC1WYL6</accession>
<evidence type="ECO:0000313" key="2">
    <source>
        <dbReference type="Proteomes" id="UP001164539"/>
    </source>
</evidence>
<name>A0ACC1WYL6_MELAZ</name>
<protein>
    <submittedName>
        <fullName evidence="1">Subtilisin-like protease</fullName>
    </submittedName>
</protein>
<evidence type="ECO:0000313" key="1">
    <source>
        <dbReference type="EMBL" id="KAJ4703979.1"/>
    </source>
</evidence>
<comment type="caution">
    <text evidence="1">The sequence shown here is derived from an EMBL/GenBank/DDBJ whole genome shotgun (WGS) entry which is preliminary data.</text>
</comment>
<dbReference type="EMBL" id="CM051406">
    <property type="protein sequence ID" value="KAJ4703979.1"/>
    <property type="molecule type" value="Genomic_DNA"/>
</dbReference>
<organism evidence="1 2">
    <name type="scientific">Melia azedarach</name>
    <name type="common">Chinaberry tree</name>
    <dbReference type="NCBI Taxonomy" id="155640"/>
    <lineage>
        <taxon>Eukaryota</taxon>
        <taxon>Viridiplantae</taxon>
        <taxon>Streptophyta</taxon>
        <taxon>Embryophyta</taxon>
        <taxon>Tracheophyta</taxon>
        <taxon>Spermatophyta</taxon>
        <taxon>Magnoliopsida</taxon>
        <taxon>eudicotyledons</taxon>
        <taxon>Gunneridae</taxon>
        <taxon>Pentapetalae</taxon>
        <taxon>rosids</taxon>
        <taxon>malvids</taxon>
        <taxon>Sapindales</taxon>
        <taxon>Meliaceae</taxon>
        <taxon>Melia</taxon>
    </lineage>
</organism>
<proteinExistence type="predicted"/>
<gene>
    <name evidence="1" type="ORF">OWV82_023806</name>
</gene>
<reference evidence="1 2" key="1">
    <citation type="journal article" date="2023" name="Science">
        <title>Complex scaffold remodeling in plant triterpene biosynthesis.</title>
        <authorList>
            <person name="De La Pena R."/>
            <person name="Hodgson H."/>
            <person name="Liu J.C."/>
            <person name="Stephenson M.J."/>
            <person name="Martin A.C."/>
            <person name="Owen C."/>
            <person name="Harkess A."/>
            <person name="Leebens-Mack J."/>
            <person name="Jimenez L.E."/>
            <person name="Osbourn A."/>
            <person name="Sattely E.S."/>
        </authorList>
    </citation>
    <scope>NUCLEOTIDE SEQUENCE [LARGE SCALE GENOMIC DNA]</scope>
    <source>
        <strain evidence="2">cv. JPN11</strain>
        <tissue evidence="1">Leaf</tissue>
    </source>
</reference>